<dbReference type="EMBL" id="BLJN01000001">
    <property type="protein sequence ID" value="GFE78206.1"/>
    <property type="molecule type" value="Genomic_DNA"/>
</dbReference>
<proteinExistence type="predicted"/>
<comment type="caution">
    <text evidence="4">The sequence shown here is derived from an EMBL/GenBank/DDBJ whole genome shotgun (WGS) entry which is preliminary data.</text>
</comment>
<sequence>MQRAAVCALTVRDVIRAEISSIEPCDALERAHRDDALAWIDSGADLCRIHKPATPPKHLVSYFVLVDGDHVLLVDHKNARLWLPTGGHVEPGEHPRVTVIRELAEELGLELTEAVGAPLMLTVADTVGITAGHTDVSLWYVLNGDRHAPLNFDTEEFYSIKWFHFDEAPTFRSDPHLSRFLGKLAGRR</sequence>
<feature type="domain" description="Nudix hydrolase" evidence="3">
    <location>
        <begin position="56"/>
        <end position="185"/>
    </location>
</feature>
<dbReference type="InterPro" id="IPR015797">
    <property type="entry name" value="NUDIX_hydrolase-like_dom_sf"/>
</dbReference>
<dbReference type="AlphaFoldDB" id="A0A829Y5W4"/>
<dbReference type="Pfam" id="PF00293">
    <property type="entry name" value="NUDIX"/>
    <property type="match status" value="1"/>
</dbReference>
<evidence type="ECO:0000313" key="5">
    <source>
        <dbReference type="Proteomes" id="UP000445000"/>
    </source>
</evidence>
<accession>A0A829Y5W4</accession>
<evidence type="ECO:0000256" key="1">
    <source>
        <dbReference type="ARBA" id="ARBA00001946"/>
    </source>
</evidence>
<gene>
    <name evidence="4" type="ORF">GCM10011487_02060</name>
</gene>
<dbReference type="Proteomes" id="UP000445000">
    <property type="component" value="Unassembled WGS sequence"/>
</dbReference>
<dbReference type="PROSITE" id="PS00893">
    <property type="entry name" value="NUDIX_BOX"/>
    <property type="match status" value="1"/>
</dbReference>
<evidence type="ECO:0000313" key="4">
    <source>
        <dbReference type="EMBL" id="GFE78206.1"/>
    </source>
</evidence>
<evidence type="ECO:0000259" key="3">
    <source>
        <dbReference type="PROSITE" id="PS51462"/>
    </source>
</evidence>
<evidence type="ECO:0000256" key="2">
    <source>
        <dbReference type="ARBA" id="ARBA00022801"/>
    </source>
</evidence>
<keyword evidence="2" id="KW-0378">Hydrolase</keyword>
<keyword evidence="5" id="KW-1185">Reference proteome</keyword>
<dbReference type="PANTHER" id="PTHR43046:SF14">
    <property type="entry name" value="MUTT_NUDIX FAMILY PROTEIN"/>
    <property type="match status" value="1"/>
</dbReference>
<reference evidence="5" key="1">
    <citation type="submission" date="2020-01" db="EMBL/GenBank/DDBJ databases">
        <title>'Steroidobacter agaridevorans' sp. nov., agar-degrading bacteria isolated from rhizosphere soils.</title>
        <authorList>
            <person name="Ikenaga M."/>
            <person name="Kataoka M."/>
            <person name="Murouchi A."/>
            <person name="Katsuragi S."/>
            <person name="Sakai M."/>
        </authorList>
    </citation>
    <scope>NUCLEOTIDE SEQUENCE [LARGE SCALE GENOMIC DNA]</scope>
    <source>
        <strain evidence="5">YU21-B</strain>
    </source>
</reference>
<dbReference type="SUPFAM" id="SSF55811">
    <property type="entry name" value="Nudix"/>
    <property type="match status" value="1"/>
</dbReference>
<comment type="cofactor">
    <cofactor evidence="1">
        <name>Mg(2+)</name>
        <dbReference type="ChEBI" id="CHEBI:18420"/>
    </cofactor>
</comment>
<organism evidence="4 5">
    <name type="scientific">Steroidobacter agaridevorans</name>
    <dbReference type="NCBI Taxonomy" id="2695856"/>
    <lineage>
        <taxon>Bacteria</taxon>
        <taxon>Pseudomonadati</taxon>
        <taxon>Pseudomonadota</taxon>
        <taxon>Gammaproteobacteria</taxon>
        <taxon>Steroidobacterales</taxon>
        <taxon>Steroidobacteraceae</taxon>
        <taxon>Steroidobacter</taxon>
    </lineage>
</organism>
<protein>
    <submittedName>
        <fullName evidence="4">DNA mismatch repair protein MutT</fullName>
    </submittedName>
</protein>
<name>A0A829Y5W4_9GAMM</name>
<dbReference type="InterPro" id="IPR020084">
    <property type="entry name" value="NUDIX_hydrolase_CS"/>
</dbReference>
<dbReference type="PANTHER" id="PTHR43046">
    <property type="entry name" value="GDP-MANNOSE MANNOSYL HYDROLASE"/>
    <property type="match status" value="1"/>
</dbReference>
<dbReference type="Gene3D" id="3.90.79.10">
    <property type="entry name" value="Nucleoside Triphosphate Pyrophosphohydrolase"/>
    <property type="match status" value="1"/>
</dbReference>
<dbReference type="GO" id="GO:0016787">
    <property type="term" value="F:hydrolase activity"/>
    <property type="evidence" value="ECO:0007669"/>
    <property type="project" value="UniProtKB-KW"/>
</dbReference>
<dbReference type="PROSITE" id="PS51462">
    <property type="entry name" value="NUDIX"/>
    <property type="match status" value="1"/>
</dbReference>
<dbReference type="InterPro" id="IPR000086">
    <property type="entry name" value="NUDIX_hydrolase_dom"/>
</dbReference>